<dbReference type="EMBL" id="VSWD01000293">
    <property type="protein sequence ID" value="KAK3082506.1"/>
    <property type="molecule type" value="Genomic_DNA"/>
</dbReference>
<keyword evidence="1" id="KW-0479">Metal-binding</keyword>
<keyword evidence="5" id="KW-1185">Reference proteome</keyword>
<evidence type="ECO:0000259" key="3">
    <source>
        <dbReference type="PROSITE" id="PS50966"/>
    </source>
</evidence>
<feature type="region of interest" description="Disordered" evidence="2">
    <location>
        <begin position="527"/>
        <end position="573"/>
    </location>
</feature>
<gene>
    <name evidence="4" type="ORF">FSP39_017233</name>
</gene>
<dbReference type="Gene3D" id="3.40.395.10">
    <property type="entry name" value="Adenoviral Proteinase, Chain A"/>
    <property type="match status" value="1"/>
</dbReference>
<dbReference type="Proteomes" id="UP001186944">
    <property type="component" value="Unassembled WGS sequence"/>
</dbReference>
<comment type="caution">
    <text evidence="4">The sequence shown here is derived from an EMBL/GenBank/DDBJ whole genome shotgun (WGS) entry which is preliminary data.</text>
</comment>
<reference evidence="4" key="1">
    <citation type="submission" date="2019-08" db="EMBL/GenBank/DDBJ databases">
        <title>The improved chromosome-level genome for the pearl oyster Pinctada fucata martensii using PacBio sequencing and Hi-C.</title>
        <authorList>
            <person name="Zheng Z."/>
        </authorList>
    </citation>
    <scope>NUCLEOTIDE SEQUENCE</scope>
    <source>
        <strain evidence="4">ZZ-2019</strain>
        <tissue evidence="4">Adductor muscle</tissue>
    </source>
</reference>
<evidence type="ECO:0000256" key="1">
    <source>
        <dbReference type="PROSITE-ProRule" id="PRU00325"/>
    </source>
</evidence>
<protein>
    <recommendedName>
        <fullName evidence="3">SWIM-type domain-containing protein</fullName>
    </recommendedName>
</protein>
<dbReference type="InterPro" id="IPR007527">
    <property type="entry name" value="Znf_SWIM"/>
</dbReference>
<keyword evidence="1" id="KW-0862">Zinc</keyword>
<dbReference type="SUPFAM" id="SSF54001">
    <property type="entry name" value="Cysteine proteinases"/>
    <property type="match status" value="1"/>
</dbReference>
<feature type="region of interest" description="Disordered" evidence="2">
    <location>
        <begin position="428"/>
        <end position="448"/>
    </location>
</feature>
<feature type="domain" description="SWIM-type" evidence="3">
    <location>
        <begin position="482"/>
        <end position="510"/>
    </location>
</feature>
<organism evidence="4 5">
    <name type="scientific">Pinctada imbricata</name>
    <name type="common">Atlantic pearl-oyster</name>
    <name type="synonym">Pinctada martensii</name>
    <dbReference type="NCBI Taxonomy" id="66713"/>
    <lineage>
        <taxon>Eukaryota</taxon>
        <taxon>Metazoa</taxon>
        <taxon>Spiralia</taxon>
        <taxon>Lophotrochozoa</taxon>
        <taxon>Mollusca</taxon>
        <taxon>Bivalvia</taxon>
        <taxon>Autobranchia</taxon>
        <taxon>Pteriomorphia</taxon>
        <taxon>Pterioida</taxon>
        <taxon>Pterioidea</taxon>
        <taxon>Pteriidae</taxon>
        <taxon>Pinctada</taxon>
    </lineage>
</organism>
<dbReference type="AlphaFoldDB" id="A0AA88XGW0"/>
<evidence type="ECO:0000313" key="4">
    <source>
        <dbReference type="EMBL" id="KAK3082506.1"/>
    </source>
</evidence>
<evidence type="ECO:0000256" key="2">
    <source>
        <dbReference type="SAM" id="MobiDB-lite"/>
    </source>
</evidence>
<dbReference type="PANTHER" id="PTHR34718">
    <property type="entry name" value="PHD-TYPE DOMAIN-CONTAINING PROTEIN"/>
    <property type="match status" value="1"/>
</dbReference>
<feature type="compositionally biased region" description="Polar residues" evidence="2">
    <location>
        <begin position="558"/>
        <end position="570"/>
    </location>
</feature>
<dbReference type="PROSITE" id="PS50966">
    <property type="entry name" value="ZF_SWIM"/>
    <property type="match status" value="1"/>
</dbReference>
<keyword evidence="1" id="KW-0863">Zinc-finger</keyword>
<dbReference type="InterPro" id="IPR038765">
    <property type="entry name" value="Papain-like_cys_pep_sf"/>
</dbReference>
<accession>A0AA88XGW0</accession>
<sequence length="863" mass="98872">MITYRKLVCKEGVEGPHHGVLNPRNLRQVKNHQANARVTNSLGKDDIYNIIQLAHHLQGFVGEITVYPDLLTVFALPEIMDTFQELIQSNVSSPVCLVYDTTFNLGDFYVSPLVFRHVLFEQGPWIPLAFLIHERKQQKCHNRLFEFIADKIPILKSKDIPFITDREPALTNSVLKFFPNFTVLHCWNHIRRDFKEELRKQGANPAEMSLYLNNWKTLSQCEDEDQFHSTYDEFTSKWTTSVKQYFDKHIKNDILQYSGRWIIEKFSNLYDPYSGVTNNPSESINSVLKRMTGWQELPVDTMMLSLFYLQNFYFSEIQRGRAGVGNYKLKSKYREARLEKEDLNIPNKVVLPEKIIEYVKTASKDDVITVKSGKETTLSNHDSSCKSPNKINGLEKQELEDQDDQPLVVEPPLTPANKTLEFQSLDLSNCSDQSDQSPPPRPANSKNMTQKAMARLVLDSNGVTHVPECNAFVVTGSNNQKYCVTLNPETCQCPSVSTCYHIIAVKLFVGLAVDDKKTEVSLRTLSKRSLKRSDKKSGRKRPRINDIDPDVIPAPDSLINTPQPTKMQTPKSKKKLRFALQDKKSPSVLPELSLPAKKRITLRATEDEKRWVGRLTVKHKSLILDKNGDLCSDIMDAVQCMLHRQFPDVNGMHSTSHAPVWMDDENRWRNEKPFPETMLPAAQVHHNGKNHWVTSVKSETGQVYLFDSLSNGDLSPSLEIQLAALYGLGKTKFPVKLPAIQQQTNSHDCGLHAIANLVEFCFGRFIGKRNIMYNTQYLRDHLVYCLERQLFVPFPKIQTKVKTNKKKLKSVIIQCNCRCARPNCMEEMVGCDWPDNECQVWRHRSCANQADADADWLCTPHRQ</sequence>
<proteinExistence type="predicted"/>
<name>A0AA88XGW0_PINIB</name>
<dbReference type="PANTHER" id="PTHR34718:SF2">
    <property type="entry name" value="PHD-TYPE DOMAIN-CONTAINING PROTEIN"/>
    <property type="match status" value="1"/>
</dbReference>
<evidence type="ECO:0000313" key="5">
    <source>
        <dbReference type="Proteomes" id="UP001186944"/>
    </source>
</evidence>
<dbReference type="GO" id="GO:0008270">
    <property type="term" value="F:zinc ion binding"/>
    <property type="evidence" value="ECO:0007669"/>
    <property type="project" value="UniProtKB-KW"/>
</dbReference>